<sequence length="325" mass="36995">MDKFIGLIGLGYWGKNILRNLYELNVLHTACDFDEKVIEERKKDFPDVNYTQKVEDIFQNPEITSVAIATPAVTHYELVKKALLCGKDVFVEKPMAISVREGEDIVKLAEEKGKILMVGHILQYHPAVNKLKELIKNGAIGNILYIYSHRLNIGKVRKDENAWWSLAPHDISLILSIVGDMPIKIYSQGFGFITKGVEDGVLASLEFSNGIKGHIFVSWWHPFKEQKLVVIGTKGMIVFDDTTKEKLFLYPHKVEFNNGYPIAKKEEMQVIAVENNEPLKLELLHFIECIKERKRSITDGYEGLRVLTVLEQAIKLTNKGEISLN</sequence>
<feature type="domain" description="Gfo/Idh/MocA-like oxidoreductase N-terminal" evidence="1">
    <location>
        <begin position="5"/>
        <end position="120"/>
    </location>
</feature>
<dbReference type="EMBL" id="DTIN01000031">
    <property type="protein sequence ID" value="HFX13959.1"/>
    <property type="molecule type" value="Genomic_DNA"/>
</dbReference>
<comment type="caution">
    <text evidence="3">The sequence shown here is derived from an EMBL/GenBank/DDBJ whole genome shotgun (WGS) entry which is preliminary data.</text>
</comment>
<protein>
    <submittedName>
        <fullName evidence="3">Gfo/Idh/MocA family oxidoreductase</fullName>
    </submittedName>
</protein>
<evidence type="ECO:0000259" key="1">
    <source>
        <dbReference type="Pfam" id="PF01408"/>
    </source>
</evidence>
<dbReference type="PANTHER" id="PTHR43377:SF6">
    <property type="entry name" value="GFO_IDH_MOCA-LIKE OXIDOREDUCTASE N-TERMINAL DOMAIN-CONTAINING PROTEIN"/>
    <property type="match status" value="1"/>
</dbReference>
<evidence type="ECO:0000259" key="2">
    <source>
        <dbReference type="Pfam" id="PF22725"/>
    </source>
</evidence>
<dbReference type="SUPFAM" id="SSF51735">
    <property type="entry name" value="NAD(P)-binding Rossmann-fold domains"/>
    <property type="match status" value="1"/>
</dbReference>
<dbReference type="PANTHER" id="PTHR43377">
    <property type="entry name" value="BILIVERDIN REDUCTASE A"/>
    <property type="match status" value="1"/>
</dbReference>
<dbReference type="Gene3D" id="3.40.50.720">
    <property type="entry name" value="NAD(P)-binding Rossmann-like Domain"/>
    <property type="match status" value="1"/>
</dbReference>
<feature type="domain" description="GFO/IDH/MocA-like oxidoreductase" evidence="2">
    <location>
        <begin position="129"/>
        <end position="238"/>
    </location>
</feature>
<dbReference type="Pfam" id="PF22725">
    <property type="entry name" value="GFO_IDH_MocA_C3"/>
    <property type="match status" value="1"/>
</dbReference>
<dbReference type="AlphaFoldDB" id="A0A7C3RKM5"/>
<dbReference type="SUPFAM" id="SSF55347">
    <property type="entry name" value="Glyceraldehyde-3-phosphate dehydrogenase-like, C-terminal domain"/>
    <property type="match status" value="1"/>
</dbReference>
<organism evidence="3">
    <name type="scientific">Dictyoglomus thermophilum</name>
    <dbReference type="NCBI Taxonomy" id="14"/>
    <lineage>
        <taxon>Bacteria</taxon>
        <taxon>Pseudomonadati</taxon>
        <taxon>Dictyoglomota</taxon>
        <taxon>Dictyoglomia</taxon>
        <taxon>Dictyoglomales</taxon>
        <taxon>Dictyoglomaceae</taxon>
        <taxon>Dictyoglomus</taxon>
    </lineage>
</organism>
<dbReference type="Pfam" id="PF01408">
    <property type="entry name" value="GFO_IDH_MocA"/>
    <property type="match status" value="1"/>
</dbReference>
<proteinExistence type="predicted"/>
<dbReference type="Gene3D" id="3.30.360.10">
    <property type="entry name" value="Dihydrodipicolinate Reductase, domain 2"/>
    <property type="match status" value="1"/>
</dbReference>
<reference evidence="3" key="1">
    <citation type="journal article" date="2020" name="mSystems">
        <title>Genome- and Community-Level Interaction Insights into Carbon Utilization and Element Cycling Functions of Hydrothermarchaeota in Hydrothermal Sediment.</title>
        <authorList>
            <person name="Zhou Z."/>
            <person name="Liu Y."/>
            <person name="Xu W."/>
            <person name="Pan J."/>
            <person name="Luo Z.H."/>
            <person name="Li M."/>
        </authorList>
    </citation>
    <scope>NUCLEOTIDE SEQUENCE [LARGE SCALE GENOMIC DNA]</scope>
    <source>
        <strain evidence="3">SpSt-81</strain>
    </source>
</reference>
<dbReference type="InterPro" id="IPR036291">
    <property type="entry name" value="NAD(P)-bd_dom_sf"/>
</dbReference>
<dbReference type="InterPro" id="IPR051450">
    <property type="entry name" value="Gfo/Idh/MocA_Oxidoreductases"/>
</dbReference>
<accession>A0A7C3RKM5</accession>
<evidence type="ECO:0000313" key="3">
    <source>
        <dbReference type="EMBL" id="HFX13959.1"/>
    </source>
</evidence>
<name>A0A7C3RKM5_DICTH</name>
<gene>
    <name evidence="3" type="ORF">ENW00_07440</name>
</gene>
<dbReference type="InterPro" id="IPR000683">
    <property type="entry name" value="Gfo/Idh/MocA-like_OxRdtase_N"/>
</dbReference>
<dbReference type="GO" id="GO:0000166">
    <property type="term" value="F:nucleotide binding"/>
    <property type="evidence" value="ECO:0007669"/>
    <property type="project" value="InterPro"/>
</dbReference>
<dbReference type="InterPro" id="IPR055170">
    <property type="entry name" value="GFO_IDH_MocA-like_dom"/>
</dbReference>